<dbReference type="Pfam" id="PF00155">
    <property type="entry name" value="Aminotran_1_2"/>
    <property type="match status" value="1"/>
</dbReference>
<comment type="subunit">
    <text evidence="4 9">Homodimer.</text>
</comment>
<dbReference type="PANTHER" id="PTHR43643:SF3">
    <property type="entry name" value="HISTIDINOL-PHOSPHATE AMINOTRANSFERASE"/>
    <property type="match status" value="1"/>
</dbReference>
<protein>
    <recommendedName>
        <fullName evidence="9">Histidinol-phosphate aminotransferase</fullName>
        <ecNumber evidence="9">2.6.1.9</ecNumber>
    </recommendedName>
    <alternativeName>
        <fullName evidence="9">Imidazole acetol-phosphate transaminase</fullName>
    </alternativeName>
</protein>
<name>A0A3A1YVN7_9BURK</name>
<evidence type="ECO:0000256" key="8">
    <source>
        <dbReference type="ARBA" id="ARBA00047481"/>
    </source>
</evidence>
<dbReference type="PROSITE" id="PS00599">
    <property type="entry name" value="AA_TRANSFER_CLASS_2"/>
    <property type="match status" value="1"/>
</dbReference>
<comment type="caution">
    <text evidence="12">The sequence shown here is derived from an EMBL/GenBank/DDBJ whole genome shotgun (WGS) entry which is preliminary data.</text>
</comment>
<keyword evidence="7 9" id="KW-0663">Pyridoxal phosphate</keyword>
<dbReference type="Proteomes" id="UP000266483">
    <property type="component" value="Unassembled WGS sequence"/>
</dbReference>
<dbReference type="InterPro" id="IPR001917">
    <property type="entry name" value="Aminotrans_II_pyridoxalP_BS"/>
</dbReference>
<dbReference type="UniPathway" id="UPA00031">
    <property type="reaction ID" value="UER00012"/>
</dbReference>
<evidence type="ECO:0000256" key="9">
    <source>
        <dbReference type="HAMAP-Rule" id="MF_01023"/>
    </source>
</evidence>
<dbReference type="InterPro" id="IPR015424">
    <property type="entry name" value="PyrdxlP-dep_Trfase"/>
</dbReference>
<keyword evidence="9" id="KW-0368">Histidine biosynthesis</keyword>
<evidence type="ECO:0000313" key="12">
    <source>
        <dbReference type="EMBL" id="RIY40524.1"/>
    </source>
</evidence>
<dbReference type="InterPro" id="IPR015421">
    <property type="entry name" value="PyrdxlP-dep_Trfase_major"/>
</dbReference>
<sequence>MSRFWSDHVSGLSPYVPGEQPRVADLLKLNTNEHPWGPSPKALAAIKEAADNRLRLYPDPQATALREVLAEHHGVTPDCIFVGNGSDEVLAHLFNALFRRQGRALRMPDITYSFYRSYCKLFGITPELIPLSDDLSIRPNDYLPRADGDLVAGIIFANPNAPTGRALPLQDIARIAKANPDIPVVVDEAYVDFGAESSVALLEQCANIVAVHTFSKSRALAGLRVGYVVANPPIVEGLERVKDSFNSYPLDSLALAGAIASVQDDDYFRQACNAVINARDTLTRNLTELGFQVLPSAANFVFATHPQHDAALLFRALRKHHILVRHFPLERIDQYLRISVGTPDDNERLCKALKTIITTSHPSSA</sequence>
<dbReference type="Proteomes" id="UP000266206">
    <property type="component" value="Unassembled WGS sequence"/>
</dbReference>
<evidence type="ECO:0000313" key="13">
    <source>
        <dbReference type="Proteomes" id="UP000266206"/>
    </source>
</evidence>
<dbReference type="InterPro" id="IPR050106">
    <property type="entry name" value="HistidinolP_aminotransfase"/>
</dbReference>
<evidence type="ECO:0000256" key="6">
    <source>
        <dbReference type="ARBA" id="ARBA00022679"/>
    </source>
</evidence>
<dbReference type="OrthoDB" id="9809616at2"/>
<keyword evidence="5 9" id="KW-0032">Aminotransferase</keyword>
<dbReference type="Gene3D" id="3.90.1150.10">
    <property type="entry name" value="Aspartate Aminotransferase, domain 1"/>
    <property type="match status" value="1"/>
</dbReference>
<comment type="pathway">
    <text evidence="2 9">Amino-acid biosynthesis; L-histidine biosynthesis; L-histidine from 5-phospho-alpha-D-ribose 1-diphosphate: step 7/9.</text>
</comment>
<dbReference type="RefSeq" id="WP_119442811.1">
    <property type="nucleotide sequence ID" value="NZ_CP170494.1"/>
</dbReference>
<evidence type="ECO:0000256" key="3">
    <source>
        <dbReference type="ARBA" id="ARBA00007970"/>
    </source>
</evidence>
<evidence type="ECO:0000256" key="5">
    <source>
        <dbReference type="ARBA" id="ARBA00022576"/>
    </source>
</evidence>
<comment type="catalytic activity">
    <reaction evidence="8 9">
        <text>L-histidinol phosphate + 2-oxoglutarate = 3-(imidazol-4-yl)-2-oxopropyl phosphate + L-glutamate</text>
        <dbReference type="Rhea" id="RHEA:23744"/>
        <dbReference type="ChEBI" id="CHEBI:16810"/>
        <dbReference type="ChEBI" id="CHEBI:29985"/>
        <dbReference type="ChEBI" id="CHEBI:57766"/>
        <dbReference type="ChEBI" id="CHEBI:57980"/>
        <dbReference type="EC" id="2.6.1.9"/>
    </reaction>
</comment>
<dbReference type="InterPro" id="IPR015422">
    <property type="entry name" value="PyrdxlP-dep_Trfase_small"/>
</dbReference>
<dbReference type="HAMAP" id="MF_01023">
    <property type="entry name" value="HisC_aminotrans_2"/>
    <property type="match status" value="1"/>
</dbReference>
<evidence type="ECO:0000313" key="14">
    <source>
        <dbReference type="Proteomes" id="UP000266483"/>
    </source>
</evidence>
<evidence type="ECO:0000259" key="10">
    <source>
        <dbReference type="Pfam" id="PF00155"/>
    </source>
</evidence>
<evidence type="ECO:0000256" key="7">
    <source>
        <dbReference type="ARBA" id="ARBA00022898"/>
    </source>
</evidence>
<dbReference type="GO" id="GO:0000105">
    <property type="term" value="P:L-histidine biosynthetic process"/>
    <property type="evidence" value="ECO:0007669"/>
    <property type="project" value="UniProtKB-UniRule"/>
</dbReference>
<evidence type="ECO:0000313" key="11">
    <source>
        <dbReference type="EMBL" id="RII81994.1"/>
    </source>
</evidence>
<dbReference type="EMBL" id="NQYH01000008">
    <property type="protein sequence ID" value="RIY40524.1"/>
    <property type="molecule type" value="Genomic_DNA"/>
</dbReference>
<accession>A0A3A1YVN7</accession>
<keyword evidence="9" id="KW-0028">Amino-acid biosynthesis</keyword>
<dbReference type="GO" id="GO:0004400">
    <property type="term" value="F:histidinol-phosphate transaminase activity"/>
    <property type="evidence" value="ECO:0007669"/>
    <property type="project" value="UniProtKB-UniRule"/>
</dbReference>
<evidence type="ECO:0000256" key="2">
    <source>
        <dbReference type="ARBA" id="ARBA00005011"/>
    </source>
</evidence>
<reference evidence="13 14" key="1">
    <citation type="submission" date="2017-08" db="EMBL/GenBank/DDBJ databases">
        <title>Pusillimonas indicus sp. nov., a member of the family Alcaligenaceae isolated from surface seawater.</title>
        <authorList>
            <person name="Li J."/>
        </authorList>
    </citation>
    <scope>NUCLEOTIDE SEQUENCE [LARGE SCALE GENOMIC DNA]</scope>
    <source>
        <strain evidence="11 14">17-4A</strain>
        <strain evidence="12 13">L52-1-41</strain>
    </source>
</reference>
<dbReference type="CDD" id="cd00609">
    <property type="entry name" value="AAT_like"/>
    <property type="match status" value="1"/>
</dbReference>
<proteinExistence type="inferred from homology"/>
<keyword evidence="6 9" id="KW-0808">Transferase</keyword>
<dbReference type="NCBIfam" id="TIGR01141">
    <property type="entry name" value="hisC"/>
    <property type="match status" value="1"/>
</dbReference>
<evidence type="ECO:0000256" key="4">
    <source>
        <dbReference type="ARBA" id="ARBA00011738"/>
    </source>
</evidence>
<dbReference type="EMBL" id="NQOU01000006">
    <property type="protein sequence ID" value="RII81994.1"/>
    <property type="molecule type" value="Genomic_DNA"/>
</dbReference>
<comment type="cofactor">
    <cofactor evidence="1 9">
        <name>pyridoxal 5'-phosphate</name>
        <dbReference type="ChEBI" id="CHEBI:597326"/>
    </cofactor>
</comment>
<dbReference type="AlphaFoldDB" id="A0A3A1YVN7"/>
<dbReference type="Gene3D" id="3.40.640.10">
    <property type="entry name" value="Type I PLP-dependent aspartate aminotransferase-like (Major domain)"/>
    <property type="match status" value="1"/>
</dbReference>
<organism evidence="12 13">
    <name type="scientific">Neopusillimonas maritima</name>
    <dbReference type="NCBI Taxonomy" id="2026239"/>
    <lineage>
        <taxon>Bacteria</taxon>
        <taxon>Pseudomonadati</taxon>
        <taxon>Pseudomonadota</taxon>
        <taxon>Betaproteobacteria</taxon>
        <taxon>Burkholderiales</taxon>
        <taxon>Alcaligenaceae</taxon>
        <taxon>Neopusillimonas</taxon>
    </lineage>
</organism>
<dbReference type="SUPFAM" id="SSF53383">
    <property type="entry name" value="PLP-dependent transferases"/>
    <property type="match status" value="1"/>
</dbReference>
<gene>
    <name evidence="9" type="primary">hisC</name>
    <name evidence="11" type="ORF">CJO09_13400</name>
    <name evidence="12" type="ORF">CJP73_10360</name>
</gene>
<dbReference type="InterPro" id="IPR005861">
    <property type="entry name" value="HisP_aminotrans"/>
</dbReference>
<dbReference type="InterPro" id="IPR004839">
    <property type="entry name" value="Aminotransferase_I/II_large"/>
</dbReference>
<feature type="modified residue" description="N6-(pyridoxal phosphate)lysine" evidence="9">
    <location>
        <position position="216"/>
    </location>
</feature>
<dbReference type="EC" id="2.6.1.9" evidence="9"/>
<evidence type="ECO:0000256" key="1">
    <source>
        <dbReference type="ARBA" id="ARBA00001933"/>
    </source>
</evidence>
<comment type="similarity">
    <text evidence="3 9">Belongs to the class-II pyridoxal-phosphate-dependent aminotransferase family. Histidinol-phosphate aminotransferase subfamily.</text>
</comment>
<dbReference type="PANTHER" id="PTHR43643">
    <property type="entry name" value="HISTIDINOL-PHOSPHATE AMINOTRANSFERASE 2"/>
    <property type="match status" value="1"/>
</dbReference>
<dbReference type="GO" id="GO:0030170">
    <property type="term" value="F:pyridoxal phosphate binding"/>
    <property type="evidence" value="ECO:0007669"/>
    <property type="project" value="InterPro"/>
</dbReference>
<keyword evidence="14" id="KW-1185">Reference proteome</keyword>
<feature type="domain" description="Aminotransferase class I/classII large" evidence="10">
    <location>
        <begin position="25"/>
        <end position="353"/>
    </location>
</feature>